<feature type="binding site" evidence="8">
    <location>
        <begin position="11"/>
        <end position="19"/>
    </location>
    <ligand>
        <name>ATP</name>
        <dbReference type="ChEBI" id="CHEBI:30616"/>
    </ligand>
</feature>
<feature type="domain" description="Cytidylate kinase" evidence="9">
    <location>
        <begin position="7"/>
        <end position="220"/>
    </location>
</feature>
<dbReference type="Gene3D" id="3.40.50.300">
    <property type="entry name" value="P-loop containing nucleotide triphosphate hydrolases"/>
    <property type="match status" value="1"/>
</dbReference>
<evidence type="ECO:0000259" key="9">
    <source>
        <dbReference type="Pfam" id="PF02224"/>
    </source>
</evidence>
<keyword evidence="2 8" id="KW-0808">Transferase</keyword>
<dbReference type="InterPro" id="IPR027417">
    <property type="entry name" value="P-loop_NTPase"/>
</dbReference>
<dbReference type="SUPFAM" id="SSF52540">
    <property type="entry name" value="P-loop containing nucleoside triphosphate hydrolases"/>
    <property type="match status" value="1"/>
</dbReference>
<name>A0A0B7MEN8_9FIRM</name>
<dbReference type="InterPro" id="IPR011994">
    <property type="entry name" value="Cytidylate_kinase_dom"/>
</dbReference>
<keyword evidence="3 8" id="KW-0547">Nucleotide-binding</keyword>
<keyword evidence="11" id="KW-1185">Reference proteome</keyword>
<dbReference type="EMBL" id="CDRZ01000232">
    <property type="protein sequence ID" value="CEO89064.1"/>
    <property type="molecule type" value="Genomic_DNA"/>
</dbReference>
<accession>A0A0B7MEN8</accession>
<dbReference type="GO" id="GO:0036430">
    <property type="term" value="F:CMP kinase activity"/>
    <property type="evidence" value="ECO:0007669"/>
    <property type="project" value="RHEA"/>
</dbReference>
<dbReference type="GO" id="GO:0006220">
    <property type="term" value="P:pyrimidine nucleotide metabolic process"/>
    <property type="evidence" value="ECO:0007669"/>
    <property type="project" value="UniProtKB-UniRule"/>
</dbReference>
<evidence type="ECO:0000256" key="4">
    <source>
        <dbReference type="ARBA" id="ARBA00022777"/>
    </source>
</evidence>
<organism evidence="10 11">
    <name type="scientific">Syntrophaceticus schinkii</name>
    <dbReference type="NCBI Taxonomy" id="499207"/>
    <lineage>
        <taxon>Bacteria</taxon>
        <taxon>Bacillati</taxon>
        <taxon>Bacillota</taxon>
        <taxon>Clostridia</taxon>
        <taxon>Thermoanaerobacterales</taxon>
        <taxon>Thermoanaerobacterales Family III. Incertae Sedis</taxon>
        <taxon>Syntrophaceticus</taxon>
    </lineage>
</organism>
<evidence type="ECO:0000313" key="10">
    <source>
        <dbReference type="EMBL" id="CEO89064.1"/>
    </source>
</evidence>
<dbReference type="AlphaFoldDB" id="A0A0B7MEN8"/>
<dbReference type="GO" id="GO:0015949">
    <property type="term" value="P:nucleobase-containing small molecule interconversion"/>
    <property type="evidence" value="ECO:0007669"/>
    <property type="project" value="TreeGrafter"/>
</dbReference>
<evidence type="ECO:0000256" key="1">
    <source>
        <dbReference type="ARBA" id="ARBA00009427"/>
    </source>
</evidence>
<evidence type="ECO:0000256" key="8">
    <source>
        <dbReference type="HAMAP-Rule" id="MF_00238"/>
    </source>
</evidence>
<dbReference type="Proteomes" id="UP000046155">
    <property type="component" value="Unassembled WGS sequence"/>
</dbReference>
<reference evidence="11" key="1">
    <citation type="submission" date="2015-01" db="EMBL/GenBank/DDBJ databases">
        <authorList>
            <person name="Manzoor Shahid"/>
            <person name="Zubair Saima"/>
        </authorList>
    </citation>
    <scope>NUCLEOTIDE SEQUENCE [LARGE SCALE GENOMIC DNA]</scope>
    <source>
        <strain evidence="11">Sp3</strain>
    </source>
</reference>
<comment type="catalytic activity">
    <reaction evidence="7 8">
        <text>CMP + ATP = CDP + ADP</text>
        <dbReference type="Rhea" id="RHEA:11600"/>
        <dbReference type="ChEBI" id="CHEBI:30616"/>
        <dbReference type="ChEBI" id="CHEBI:58069"/>
        <dbReference type="ChEBI" id="CHEBI:60377"/>
        <dbReference type="ChEBI" id="CHEBI:456216"/>
        <dbReference type="EC" id="2.7.4.25"/>
    </reaction>
</comment>
<keyword evidence="4 8" id="KW-0418">Kinase</keyword>
<evidence type="ECO:0000256" key="5">
    <source>
        <dbReference type="ARBA" id="ARBA00022840"/>
    </source>
</evidence>
<evidence type="ECO:0000256" key="3">
    <source>
        <dbReference type="ARBA" id="ARBA00022741"/>
    </source>
</evidence>
<dbReference type="EC" id="2.7.4.25" evidence="8"/>
<evidence type="ECO:0000256" key="7">
    <source>
        <dbReference type="ARBA" id="ARBA00048478"/>
    </source>
</evidence>
<dbReference type="GO" id="GO:0005829">
    <property type="term" value="C:cytosol"/>
    <property type="evidence" value="ECO:0007669"/>
    <property type="project" value="TreeGrafter"/>
</dbReference>
<keyword evidence="5 8" id="KW-0067">ATP-binding</keyword>
<dbReference type="InterPro" id="IPR003136">
    <property type="entry name" value="Cytidylate_kin"/>
</dbReference>
<dbReference type="GO" id="GO:0005524">
    <property type="term" value="F:ATP binding"/>
    <property type="evidence" value="ECO:0007669"/>
    <property type="project" value="UniProtKB-UniRule"/>
</dbReference>
<keyword evidence="8" id="KW-0963">Cytoplasm</keyword>
<protein>
    <recommendedName>
        <fullName evidence="8">Cytidylate kinase</fullName>
        <shortName evidence="8">CK</shortName>
        <ecNumber evidence="8">2.7.4.25</ecNumber>
    </recommendedName>
    <alternativeName>
        <fullName evidence="8">Cytidine monophosphate kinase</fullName>
        <shortName evidence="8">CMP kinase</shortName>
    </alternativeName>
</protein>
<comment type="similarity">
    <text evidence="1 8">Belongs to the cytidylate kinase family. Type 1 subfamily.</text>
</comment>
<dbReference type="CDD" id="cd02020">
    <property type="entry name" value="CMPK"/>
    <property type="match status" value="1"/>
</dbReference>
<comment type="subcellular location">
    <subcellularLocation>
        <location evidence="8">Cytoplasm</location>
    </subcellularLocation>
</comment>
<sequence>MSRKPNIAIDGPAGSGKSTVARELADRLNLLYVDTGAMYRAVTYFAIKSGIDVENEAELDALVKDIRFSLVRFTKSGTVVLWCNGEDVSPFLREKEVSSQVAKVAAAATVRKRLAWYQRRFARTDGVVMEGRDIGTVVLPDAEYKFFLTASLDVRLKRREKELRAAGKSWTRKELCYELTYRDEMDRKREIGPLKKAPGAVVIDCTNLTVEQVIEKMMESYGGG</sequence>
<evidence type="ECO:0000256" key="2">
    <source>
        <dbReference type="ARBA" id="ARBA00022679"/>
    </source>
</evidence>
<gene>
    <name evidence="8 10" type="primary">cmk</name>
    <name evidence="10" type="ORF">SSCH_360001</name>
</gene>
<evidence type="ECO:0000256" key="6">
    <source>
        <dbReference type="ARBA" id="ARBA00047615"/>
    </source>
</evidence>
<dbReference type="PANTHER" id="PTHR21299">
    <property type="entry name" value="CYTIDYLATE KINASE/PANTOATE-BETA-ALANINE LIGASE"/>
    <property type="match status" value="1"/>
</dbReference>
<dbReference type="GO" id="GO:0036431">
    <property type="term" value="F:dCMP kinase activity"/>
    <property type="evidence" value="ECO:0007669"/>
    <property type="project" value="InterPro"/>
</dbReference>
<dbReference type="PANTHER" id="PTHR21299:SF2">
    <property type="entry name" value="CYTIDYLATE KINASE"/>
    <property type="match status" value="1"/>
</dbReference>
<proteinExistence type="inferred from homology"/>
<evidence type="ECO:0000313" key="11">
    <source>
        <dbReference type="Proteomes" id="UP000046155"/>
    </source>
</evidence>
<dbReference type="Pfam" id="PF02224">
    <property type="entry name" value="Cytidylate_kin"/>
    <property type="match status" value="1"/>
</dbReference>
<dbReference type="HAMAP" id="MF_00238">
    <property type="entry name" value="Cytidyl_kinase_type1"/>
    <property type="match status" value="1"/>
</dbReference>
<comment type="catalytic activity">
    <reaction evidence="6 8">
        <text>dCMP + ATP = dCDP + ADP</text>
        <dbReference type="Rhea" id="RHEA:25094"/>
        <dbReference type="ChEBI" id="CHEBI:30616"/>
        <dbReference type="ChEBI" id="CHEBI:57566"/>
        <dbReference type="ChEBI" id="CHEBI:58593"/>
        <dbReference type="ChEBI" id="CHEBI:456216"/>
        <dbReference type="EC" id="2.7.4.25"/>
    </reaction>
</comment>
<dbReference type="NCBIfam" id="TIGR00017">
    <property type="entry name" value="cmk"/>
    <property type="match status" value="1"/>
</dbReference>